<feature type="region of interest" description="Disordered" evidence="1">
    <location>
        <begin position="74"/>
        <end position="100"/>
    </location>
</feature>
<evidence type="ECO:0000313" key="3">
    <source>
        <dbReference type="Proteomes" id="UP000095009"/>
    </source>
</evidence>
<reference evidence="2 3" key="1">
    <citation type="journal article" date="2016" name="Proc. Natl. Acad. Sci. U.S.A.">
        <title>Comparative genomics of biotechnologically important yeasts.</title>
        <authorList>
            <person name="Riley R."/>
            <person name="Haridas S."/>
            <person name="Wolfe K.H."/>
            <person name="Lopes M.R."/>
            <person name="Hittinger C.T."/>
            <person name="Goeker M."/>
            <person name="Salamov A.A."/>
            <person name="Wisecaver J.H."/>
            <person name="Long T.M."/>
            <person name="Calvey C.H."/>
            <person name="Aerts A.L."/>
            <person name="Barry K.W."/>
            <person name="Choi C."/>
            <person name="Clum A."/>
            <person name="Coughlan A.Y."/>
            <person name="Deshpande S."/>
            <person name="Douglass A.P."/>
            <person name="Hanson S.J."/>
            <person name="Klenk H.-P."/>
            <person name="LaButti K.M."/>
            <person name="Lapidus A."/>
            <person name="Lindquist E.A."/>
            <person name="Lipzen A.M."/>
            <person name="Meier-Kolthoff J.P."/>
            <person name="Ohm R.A."/>
            <person name="Otillar R.P."/>
            <person name="Pangilinan J.L."/>
            <person name="Peng Y."/>
            <person name="Rokas A."/>
            <person name="Rosa C.A."/>
            <person name="Scheuner C."/>
            <person name="Sibirny A.A."/>
            <person name="Slot J.C."/>
            <person name="Stielow J.B."/>
            <person name="Sun H."/>
            <person name="Kurtzman C.P."/>
            <person name="Blackwell M."/>
            <person name="Grigoriev I.V."/>
            <person name="Jeffries T.W."/>
        </authorList>
    </citation>
    <scope>NUCLEOTIDE SEQUENCE [LARGE SCALE GENOMIC DNA]</scope>
    <source>
        <strain evidence="2 3">DSM 6958</strain>
    </source>
</reference>
<dbReference type="STRING" id="857566.A0A1E3PL75"/>
<keyword evidence="3" id="KW-1185">Reference proteome</keyword>
<accession>A0A1E3PL75</accession>
<organism evidence="2 3">
    <name type="scientific">Nadsonia fulvescens var. elongata DSM 6958</name>
    <dbReference type="NCBI Taxonomy" id="857566"/>
    <lineage>
        <taxon>Eukaryota</taxon>
        <taxon>Fungi</taxon>
        <taxon>Dikarya</taxon>
        <taxon>Ascomycota</taxon>
        <taxon>Saccharomycotina</taxon>
        <taxon>Dipodascomycetes</taxon>
        <taxon>Dipodascales</taxon>
        <taxon>Dipodascales incertae sedis</taxon>
        <taxon>Nadsonia</taxon>
    </lineage>
</organism>
<name>A0A1E3PL75_9ASCO</name>
<keyword evidence="2" id="KW-0378">Hydrolase</keyword>
<dbReference type="EMBL" id="KV454409">
    <property type="protein sequence ID" value="ODQ65934.1"/>
    <property type="molecule type" value="Genomic_DNA"/>
</dbReference>
<feature type="compositionally biased region" description="Low complexity" evidence="1">
    <location>
        <begin position="83"/>
        <end position="97"/>
    </location>
</feature>
<evidence type="ECO:0000313" key="2">
    <source>
        <dbReference type="EMBL" id="ODQ65934.1"/>
    </source>
</evidence>
<dbReference type="PANTHER" id="PTHR10285">
    <property type="entry name" value="URIDINE KINASE"/>
    <property type="match status" value="1"/>
</dbReference>
<dbReference type="Proteomes" id="UP000095009">
    <property type="component" value="Unassembled WGS sequence"/>
</dbReference>
<dbReference type="Gene3D" id="3.40.50.300">
    <property type="entry name" value="P-loop containing nucleotide triphosphate hydrolases"/>
    <property type="match status" value="3"/>
</dbReference>
<protein>
    <submittedName>
        <fullName evidence="2">p-loop containing nucleoside triphosphate hydrolase protein</fullName>
    </submittedName>
</protein>
<dbReference type="AlphaFoldDB" id="A0A1E3PL75"/>
<feature type="non-terminal residue" evidence="2">
    <location>
        <position position="1"/>
    </location>
</feature>
<proteinExistence type="predicted"/>
<dbReference type="SUPFAM" id="SSF52540">
    <property type="entry name" value="P-loop containing nucleoside triphosphate hydrolases"/>
    <property type="match status" value="1"/>
</dbReference>
<dbReference type="OrthoDB" id="6362633at2759"/>
<feature type="non-terminal residue" evidence="2">
    <location>
        <position position="208"/>
    </location>
</feature>
<dbReference type="InterPro" id="IPR027417">
    <property type="entry name" value="P-loop_NTPase"/>
</dbReference>
<dbReference type="GO" id="GO:0016787">
    <property type="term" value="F:hydrolase activity"/>
    <property type="evidence" value="ECO:0007669"/>
    <property type="project" value="UniProtKB-KW"/>
</dbReference>
<sequence length="208" mass="22809">LLDKANQLRSPNDNTPARIIIAISGTPGSGKSTLANKVTALLNESTPNIHNPRATVVPMDGFHLTRGQLDQFPDPVLAHRRPSSSSPSSPSSPSSSSLHNRPTLLFPSFDHALKDPVADGIKVSPDTSIIILEGLYLHLDQSPWNTIPGLVDDKWFIDIDDSLARTRVAKRHLQCGIVDKLDEGYRRYDDNDRLNAAEVVDHRVDANV</sequence>
<gene>
    <name evidence="2" type="ORF">NADFUDRAFT_5074</name>
</gene>
<evidence type="ECO:0000256" key="1">
    <source>
        <dbReference type="SAM" id="MobiDB-lite"/>
    </source>
</evidence>